<dbReference type="SUPFAM" id="SSF50630">
    <property type="entry name" value="Acid proteases"/>
    <property type="match status" value="1"/>
</dbReference>
<dbReference type="AlphaFoldDB" id="A0ABD3CJ48"/>
<dbReference type="InterPro" id="IPR001461">
    <property type="entry name" value="Aspartic_peptidase_A1"/>
</dbReference>
<dbReference type="PROSITE" id="PS00141">
    <property type="entry name" value="ASP_PROTEASE"/>
    <property type="match status" value="1"/>
</dbReference>
<dbReference type="InterPro" id="IPR021109">
    <property type="entry name" value="Peptidase_aspartic_dom_sf"/>
</dbReference>
<dbReference type="InterPro" id="IPR001969">
    <property type="entry name" value="Aspartic_peptidase_AS"/>
</dbReference>
<keyword evidence="3" id="KW-0812">Transmembrane</keyword>
<reference evidence="6" key="1">
    <citation type="journal article" date="2024" name="IScience">
        <title>Strigolactones Initiate the Formation of Haustorium-like Structures in Castilleja.</title>
        <authorList>
            <person name="Buerger M."/>
            <person name="Peterson D."/>
            <person name="Chory J."/>
        </authorList>
    </citation>
    <scope>NUCLEOTIDE SEQUENCE [LARGE SCALE GENOMIC DNA]</scope>
</reference>
<evidence type="ECO:0000313" key="5">
    <source>
        <dbReference type="EMBL" id="KAL3629579.1"/>
    </source>
</evidence>
<feature type="domain" description="Peptidase A1" evidence="4">
    <location>
        <begin position="138"/>
        <end position="466"/>
    </location>
</feature>
<dbReference type="PANTHER" id="PTHR13683:SF750">
    <property type="entry name" value="ASPARTYL PROTEASE AED1"/>
    <property type="match status" value="1"/>
</dbReference>
<dbReference type="InterPro" id="IPR032861">
    <property type="entry name" value="TAXi_N"/>
</dbReference>
<dbReference type="InterPro" id="IPR033121">
    <property type="entry name" value="PEPTIDASE_A1"/>
</dbReference>
<dbReference type="PANTHER" id="PTHR13683">
    <property type="entry name" value="ASPARTYL PROTEASES"/>
    <property type="match status" value="1"/>
</dbReference>
<evidence type="ECO:0000259" key="4">
    <source>
        <dbReference type="PROSITE" id="PS51767"/>
    </source>
</evidence>
<protein>
    <recommendedName>
        <fullName evidence="4">Peptidase A1 domain-containing protein</fullName>
    </recommendedName>
</protein>
<dbReference type="InterPro" id="IPR032799">
    <property type="entry name" value="TAXi_C"/>
</dbReference>
<keyword evidence="3" id="KW-0472">Membrane</keyword>
<dbReference type="Pfam" id="PF14541">
    <property type="entry name" value="TAXi_C"/>
    <property type="match status" value="1"/>
</dbReference>
<dbReference type="EMBL" id="JAVIJP010000034">
    <property type="protein sequence ID" value="KAL3629579.1"/>
    <property type="molecule type" value="Genomic_DNA"/>
</dbReference>
<comment type="caution">
    <text evidence="5">The sequence shown here is derived from an EMBL/GenBank/DDBJ whole genome shotgun (WGS) entry which is preliminary data.</text>
</comment>
<organism evidence="5 6">
    <name type="scientific">Castilleja foliolosa</name>
    <dbReference type="NCBI Taxonomy" id="1961234"/>
    <lineage>
        <taxon>Eukaryota</taxon>
        <taxon>Viridiplantae</taxon>
        <taxon>Streptophyta</taxon>
        <taxon>Embryophyta</taxon>
        <taxon>Tracheophyta</taxon>
        <taxon>Spermatophyta</taxon>
        <taxon>Magnoliopsida</taxon>
        <taxon>eudicotyledons</taxon>
        <taxon>Gunneridae</taxon>
        <taxon>Pentapetalae</taxon>
        <taxon>asterids</taxon>
        <taxon>lamiids</taxon>
        <taxon>Lamiales</taxon>
        <taxon>Orobanchaceae</taxon>
        <taxon>Pedicularideae</taxon>
        <taxon>Castillejinae</taxon>
        <taxon>Castilleja</taxon>
    </lineage>
</organism>
<accession>A0ABD3CJ48</accession>
<comment type="similarity">
    <text evidence="1">Belongs to the peptidase A1 family.</text>
</comment>
<dbReference type="Gene3D" id="2.40.70.10">
    <property type="entry name" value="Acid Proteases"/>
    <property type="match status" value="2"/>
</dbReference>
<evidence type="ECO:0000256" key="1">
    <source>
        <dbReference type="ARBA" id="ARBA00007447"/>
    </source>
</evidence>
<dbReference type="Proteomes" id="UP001632038">
    <property type="component" value="Unassembled WGS sequence"/>
</dbReference>
<proteinExistence type="inferred from homology"/>
<feature type="active site" evidence="2">
    <location>
        <position position="156"/>
    </location>
</feature>
<dbReference type="PROSITE" id="PS51767">
    <property type="entry name" value="PEPTIDASE_A1"/>
    <property type="match status" value="1"/>
</dbReference>
<sequence>MTTLNCFFHLMMILKLYSSLLLILFSYIQVKSLALESRFETVETAPDQCKRHFIDPEDRAKSTFEVFHMNGPCSPTARTNRMNMQSAQDILHRDRLRVEFLQARFKLNSTTNKHDPRFQDTKEVAHLPVLASSIGNYAISTISLGTPQQMQTLVFDTGSDLTWTRGFHYYASTSFHSIPCDSSLCTGYLPRHTCEMFDNKENMCYYKRKYEDDSYSKGVFSKDILNITQTGDVFPNFLFGCATEIEGDFDADGILGLERAPVSFVSQTKEIYRGIFSYCFPSSPSSTGFLKLGPRDYPHNVKFTPSMTNSNHPFFYFINITSIKVAGVELLVNKLDLMFPGTIIDSGAAITHLHMNVYKTMRNEFLKHVGIYGFQTVESPFQTFDTCYYNSKYLRKIVPIITFTFVGGVTVEMDDSGTLYETDDLKIACFAFAGNSDAGNLAVFGTTQQMRFEVVYDVYREKLGFIPHGCL</sequence>
<feature type="transmembrane region" description="Helical" evidence="3">
    <location>
        <begin position="7"/>
        <end position="28"/>
    </location>
</feature>
<evidence type="ECO:0000256" key="3">
    <source>
        <dbReference type="SAM" id="Phobius"/>
    </source>
</evidence>
<gene>
    <name evidence="5" type="ORF">CASFOL_026801</name>
</gene>
<evidence type="ECO:0000313" key="6">
    <source>
        <dbReference type="Proteomes" id="UP001632038"/>
    </source>
</evidence>
<evidence type="ECO:0000256" key="2">
    <source>
        <dbReference type="PIRSR" id="PIRSR601461-1"/>
    </source>
</evidence>
<keyword evidence="3" id="KW-1133">Transmembrane helix</keyword>
<feature type="active site" evidence="2">
    <location>
        <position position="345"/>
    </location>
</feature>
<keyword evidence="6" id="KW-1185">Reference proteome</keyword>
<dbReference type="Pfam" id="PF14543">
    <property type="entry name" value="TAXi_N"/>
    <property type="match status" value="1"/>
</dbReference>
<name>A0ABD3CJ48_9LAMI</name>